<keyword evidence="2" id="KW-1185">Reference proteome</keyword>
<dbReference type="EMBL" id="CAJNOR010001871">
    <property type="protein sequence ID" value="CAF1212804.1"/>
    <property type="molecule type" value="Genomic_DNA"/>
</dbReference>
<accession>A0A814X9K1</accession>
<comment type="caution">
    <text evidence="1">The sequence shown here is derived from an EMBL/GenBank/DDBJ whole genome shotgun (WGS) entry which is preliminary data.</text>
</comment>
<organism evidence="1 2">
    <name type="scientific">Adineta ricciae</name>
    <name type="common">Rotifer</name>
    <dbReference type="NCBI Taxonomy" id="249248"/>
    <lineage>
        <taxon>Eukaryota</taxon>
        <taxon>Metazoa</taxon>
        <taxon>Spiralia</taxon>
        <taxon>Gnathifera</taxon>
        <taxon>Rotifera</taxon>
        <taxon>Eurotatoria</taxon>
        <taxon>Bdelloidea</taxon>
        <taxon>Adinetida</taxon>
        <taxon>Adinetidae</taxon>
        <taxon>Adineta</taxon>
    </lineage>
</organism>
<dbReference type="Proteomes" id="UP000663828">
    <property type="component" value="Unassembled WGS sequence"/>
</dbReference>
<sequence length="127" mass="14142">MVDELLMLVVNETARFSITHCFQELKSKFLDPNVPAVILFLPLLKVVEEGKISETVDFGPIEFQDLYLIYYSASTKNVTISSVYAGCCSTDLNNKTESADSFLYCVETLTDVVVTAFARITNGLLIK</sequence>
<dbReference type="AlphaFoldDB" id="A0A814X9K1"/>
<proteinExistence type="predicted"/>
<evidence type="ECO:0000313" key="2">
    <source>
        <dbReference type="Proteomes" id="UP000663828"/>
    </source>
</evidence>
<name>A0A814X9K1_ADIRI</name>
<gene>
    <name evidence="1" type="ORF">XAT740_LOCUS24287</name>
</gene>
<reference evidence="1" key="1">
    <citation type="submission" date="2021-02" db="EMBL/GenBank/DDBJ databases">
        <authorList>
            <person name="Nowell W R."/>
        </authorList>
    </citation>
    <scope>NUCLEOTIDE SEQUENCE</scope>
</reference>
<protein>
    <submittedName>
        <fullName evidence="1">Uncharacterized protein</fullName>
    </submittedName>
</protein>
<evidence type="ECO:0000313" key="1">
    <source>
        <dbReference type="EMBL" id="CAF1212804.1"/>
    </source>
</evidence>